<comment type="caution">
    <text evidence="1">The sequence shown here is derived from an EMBL/GenBank/DDBJ whole genome shotgun (WGS) entry which is preliminary data.</text>
</comment>
<accession>A0A1R3I9R0</accession>
<proteinExistence type="predicted"/>
<dbReference type="AlphaFoldDB" id="A0A1R3I9R0"/>
<protein>
    <submittedName>
        <fullName evidence="1">Uncharacterized protein</fullName>
    </submittedName>
</protein>
<dbReference type="Proteomes" id="UP000188268">
    <property type="component" value="Unassembled WGS sequence"/>
</dbReference>
<name>A0A1R3I9R0_COCAP</name>
<gene>
    <name evidence="1" type="ORF">CCACVL1_13783</name>
</gene>
<dbReference type="EMBL" id="AWWV01010430">
    <property type="protein sequence ID" value="OMO79288.1"/>
    <property type="molecule type" value="Genomic_DNA"/>
</dbReference>
<sequence length="42" mass="4812">MDGRSYKEVVLQQKQGNQNVVAIAPTIENKHKEGIQSEKPYR</sequence>
<evidence type="ECO:0000313" key="2">
    <source>
        <dbReference type="Proteomes" id="UP000188268"/>
    </source>
</evidence>
<dbReference type="Gramene" id="OMO79288">
    <property type="protein sequence ID" value="OMO79288"/>
    <property type="gene ID" value="CCACVL1_13783"/>
</dbReference>
<reference evidence="1 2" key="1">
    <citation type="submission" date="2013-09" db="EMBL/GenBank/DDBJ databases">
        <title>Corchorus capsularis genome sequencing.</title>
        <authorList>
            <person name="Alam M."/>
            <person name="Haque M.S."/>
            <person name="Islam M.S."/>
            <person name="Emdad E.M."/>
            <person name="Islam M.M."/>
            <person name="Ahmed B."/>
            <person name="Halim A."/>
            <person name="Hossen Q.M.M."/>
            <person name="Hossain M.Z."/>
            <person name="Ahmed R."/>
            <person name="Khan M.M."/>
            <person name="Islam R."/>
            <person name="Rashid M.M."/>
            <person name="Khan S.A."/>
            <person name="Rahman M.S."/>
            <person name="Alam M."/>
        </authorList>
    </citation>
    <scope>NUCLEOTIDE SEQUENCE [LARGE SCALE GENOMIC DNA]</scope>
    <source>
        <strain evidence="2">cv. CVL-1</strain>
        <tissue evidence="1">Whole seedling</tissue>
    </source>
</reference>
<evidence type="ECO:0000313" key="1">
    <source>
        <dbReference type="EMBL" id="OMO79288.1"/>
    </source>
</evidence>
<organism evidence="1 2">
    <name type="scientific">Corchorus capsularis</name>
    <name type="common">Jute</name>
    <dbReference type="NCBI Taxonomy" id="210143"/>
    <lineage>
        <taxon>Eukaryota</taxon>
        <taxon>Viridiplantae</taxon>
        <taxon>Streptophyta</taxon>
        <taxon>Embryophyta</taxon>
        <taxon>Tracheophyta</taxon>
        <taxon>Spermatophyta</taxon>
        <taxon>Magnoliopsida</taxon>
        <taxon>eudicotyledons</taxon>
        <taxon>Gunneridae</taxon>
        <taxon>Pentapetalae</taxon>
        <taxon>rosids</taxon>
        <taxon>malvids</taxon>
        <taxon>Malvales</taxon>
        <taxon>Malvaceae</taxon>
        <taxon>Grewioideae</taxon>
        <taxon>Apeibeae</taxon>
        <taxon>Corchorus</taxon>
    </lineage>
</organism>
<keyword evidence="2" id="KW-1185">Reference proteome</keyword>